<reference evidence="2 3" key="1">
    <citation type="submission" date="2016-10" db="EMBL/GenBank/DDBJ databases">
        <authorList>
            <person name="de Groot N.N."/>
        </authorList>
    </citation>
    <scope>NUCLEOTIDE SEQUENCE [LARGE SCALE GENOMIC DNA]</scope>
    <source>
        <strain evidence="2 3">CGMCC 1.8712</strain>
    </source>
</reference>
<name>A0A1H3WRZ6_9EURY</name>
<evidence type="ECO:0000313" key="3">
    <source>
        <dbReference type="Proteomes" id="UP000236755"/>
    </source>
</evidence>
<organism evidence="2 3">
    <name type="scientific">Haloplanus vescus</name>
    <dbReference type="NCBI Taxonomy" id="555874"/>
    <lineage>
        <taxon>Archaea</taxon>
        <taxon>Methanobacteriati</taxon>
        <taxon>Methanobacteriota</taxon>
        <taxon>Stenosarchaea group</taxon>
        <taxon>Halobacteria</taxon>
        <taxon>Halobacteriales</taxon>
        <taxon>Haloferacaceae</taxon>
        <taxon>Haloplanus</taxon>
    </lineage>
</organism>
<dbReference type="InterPro" id="IPR055755">
    <property type="entry name" value="DUF7331"/>
</dbReference>
<dbReference type="Proteomes" id="UP000236755">
    <property type="component" value="Unassembled WGS sequence"/>
</dbReference>
<dbReference type="Pfam" id="PF24018">
    <property type="entry name" value="DUF7331"/>
    <property type="match status" value="1"/>
</dbReference>
<feature type="region of interest" description="Disordered" evidence="1">
    <location>
        <begin position="1"/>
        <end position="23"/>
    </location>
</feature>
<keyword evidence="3" id="KW-1185">Reference proteome</keyword>
<gene>
    <name evidence="2" type="ORF">SAMN04488065_1068</name>
</gene>
<proteinExistence type="predicted"/>
<evidence type="ECO:0000313" key="2">
    <source>
        <dbReference type="EMBL" id="SDZ89521.1"/>
    </source>
</evidence>
<dbReference type="AlphaFoldDB" id="A0A1H3WRZ6"/>
<dbReference type="STRING" id="555874.SAMN04488065_1068"/>
<accession>A0A1H3WRZ6</accession>
<protein>
    <submittedName>
        <fullName evidence="2">Uncharacterized protein</fullName>
    </submittedName>
</protein>
<sequence>MSDHVDASRWDSTDAERPEHDGIDTVEAYEVEDGTVLYDAENPLAWVESSAAVSIRDLA</sequence>
<evidence type="ECO:0000256" key="1">
    <source>
        <dbReference type="SAM" id="MobiDB-lite"/>
    </source>
</evidence>
<dbReference type="RefSeq" id="WP_092632531.1">
    <property type="nucleotide sequence ID" value="NZ_FNQT01000001.1"/>
</dbReference>
<dbReference type="EMBL" id="FNQT01000001">
    <property type="protein sequence ID" value="SDZ89521.1"/>
    <property type="molecule type" value="Genomic_DNA"/>
</dbReference>
<dbReference type="OrthoDB" id="198267at2157"/>